<reference evidence="1" key="1">
    <citation type="journal article" date="2011" name="J. Microbiol. Methods">
        <title>Expansion of the known Klebsiella pneumoniae species gene pool by characterization of novel alien DNA islands integrated into tmRNA gene sites.</title>
        <authorList>
            <person name="Zhang J."/>
            <person name="van Aartsen J.J."/>
            <person name="Jiang X."/>
            <person name="Shao Y."/>
            <person name="Tai C."/>
            <person name="He X."/>
            <person name="Tan Z."/>
            <person name="Deng Z."/>
            <person name="Jia S."/>
            <person name="Rajakumar K."/>
            <person name="Ou H.Y."/>
        </authorList>
    </citation>
    <scope>NUCLEOTIDE SEQUENCE</scope>
    <source>
        <strain evidence="1">ATCC 49790</strain>
    </source>
</reference>
<proteinExistence type="predicted"/>
<dbReference type="EMBL" id="HM236457">
    <property type="protein sequence ID" value="ADR67067.1"/>
    <property type="molecule type" value="Genomic_DNA"/>
</dbReference>
<protein>
    <submittedName>
        <fullName evidence="1">Uncharacterized protein</fullName>
    </submittedName>
</protein>
<sequence length="56" mass="6334">MKSEQSTLHLSASLACFRRQSPQYDGDDGGVKNFFGENCSHCSLLIFIIYFQCIRA</sequence>
<name>E5F905_KLEPN</name>
<dbReference type="PROSITE" id="PS51257">
    <property type="entry name" value="PROKAR_LIPOPROTEIN"/>
    <property type="match status" value="1"/>
</dbReference>
<accession>E5F905</accession>
<dbReference type="AlphaFoldDB" id="E5F905"/>
<evidence type="ECO:0000313" key="1">
    <source>
        <dbReference type="EMBL" id="ADR67067.1"/>
    </source>
</evidence>
<organism evidence="1">
    <name type="scientific">Klebsiella pneumoniae subsp. pneumoniae</name>
    <dbReference type="NCBI Taxonomy" id="72407"/>
    <lineage>
        <taxon>Bacteria</taxon>
        <taxon>Pseudomonadati</taxon>
        <taxon>Pseudomonadota</taxon>
        <taxon>Gammaproteobacteria</taxon>
        <taxon>Enterobacterales</taxon>
        <taxon>Enterobacteriaceae</taxon>
        <taxon>Klebsiella/Raoultella group</taxon>
        <taxon>Klebsiella</taxon>
        <taxon>Klebsiella pneumoniae complex</taxon>
    </lineage>
</organism>